<feature type="transmembrane region" description="Helical" evidence="1">
    <location>
        <begin position="479"/>
        <end position="500"/>
    </location>
</feature>
<dbReference type="AlphaFoldDB" id="A0AA35ZVJ8"/>
<protein>
    <submittedName>
        <fullName evidence="2">Uncharacterized protein</fullName>
    </submittedName>
</protein>
<reference evidence="2" key="1">
    <citation type="submission" date="2023-04" db="EMBL/GenBank/DDBJ databases">
        <authorList>
            <person name="Vijverberg K."/>
            <person name="Xiong W."/>
            <person name="Schranz E."/>
        </authorList>
    </citation>
    <scope>NUCLEOTIDE SEQUENCE</scope>
</reference>
<name>A0AA35ZVJ8_LACSI</name>
<sequence>MMVLIGEICSGLVECDELGKLSWEEGSVGGGSKIKKGRHLRFHQIEKKNGRSSKRGCLSTKEVNYLTLPMENGDVDTNNIANSTVISILDFVKNRRSEDLLSTSINMVPSGLRDVSPSSYDPRVASIGPLHREDQNVQYFQELKANYVQFLLDDINSPPEETLKECVQRVLSLIDRIRACYMGTSVIHRYDDIELAKMMVTDACFMLHFINVITTSSAELHRTLRGTAILYDLILLENQIPFFVLQEVFNCTIPKSLHKVSSLPHLILKFVRFLNIFESTVTFAINLPSPPYDHILGFLAKCYWPSDTHYSFLLPTSATHSTIELDRAGVIFKPNEYDSLQLAIEFKSSRSLWCSLSREKPTLRMPVLRIDNYTELVLRNIIAYEQYFGNVSYVTGYAMAMDMLIDSEDDIAKLIESKVIVNHLGSNEKAANALNSLCKELPILNFSYEHQWRDMDAHYNRYWPKNIAELKRTYFSSPWNLIALLAGIILFALTVVQTIYSVNAA</sequence>
<keyword evidence="1" id="KW-1133">Transmembrane helix</keyword>
<evidence type="ECO:0000256" key="1">
    <source>
        <dbReference type="SAM" id="Phobius"/>
    </source>
</evidence>
<evidence type="ECO:0000313" key="2">
    <source>
        <dbReference type="EMBL" id="CAI9298637.1"/>
    </source>
</evidence>
<gene>
    <name evidence="2" type="ORF">LSALG_LOCUS37388</name>
</gene>
<dbReference type="PANTHER" id="PTHR31170">
    <property type="entry name" value="BNAC04G53230D PROTEIN"/>
    <property type="match status" value="1"/>
</dbReference>
<dbReference type="Pfam" id="PF03140">
    <property type="entry name" value="DUF247"/>
    <property type="match status" value="1"/>
</dbReference>
<dbReference type="Proteomes" id="UP001177003">
    <property type="component" value="Chromosome 8"/>
</dbReference>
<keyword evidence="1" id="KW-0812">Transmembrane</keyword>
<organism evidence="2 3">
    <name type="scientific">Lactuca saligna</name>
    <name type="common">Willowleaf lettuce</name>
    <dbReference type="NCBI Taxonomy" id="75948"/>
    <lineage>
        <taxon>Eukaryota</taxon>
        <taxon>Viridiplantae</taxon>
        <taxon>Streptophyta</taxon>
        <taxon>Embryophyta</taxon>
        <taxon>Tracheophyta</taxon>
        <taxon>Spermatophyta</taxon>
        <taxon>Magnoliopsida</taxon>
        <taxon>eudicotyledons</taxon>
        <taxon>Gunneridae</taxon>
        <taxon>Pentapetalae</taxon>
        <taxon>asterids</taxon>
        <taxon>campanulids</taxon>
        <taxon>Asterales</taxon>
        <taxon>Asteraceae</taxon>
        <taxon>Cichorioideae</taxon>
        <taxon>Cichorieae</taxon>
        <taxon>Lactucinae</taxon>
        <taxon>Lactuca</taxon>
    </lineage>
</organism>
<dbReference type="InterPro" id="IPR004158">
    <property type="entry name" value="DUF247_pln"/>
</dbReference>
<keyword evidence="1" id="KW-0472">Membrane</keyword>
<evidence type="ECO:0000313" key="3">
    <source>
        <dbReference type="Proteomes" id="UP001177003"/>
    </source>
</evidence>
<dbReference type="PANTHER" id="PTHR31170:SF25">
    <property type="entry name" value="BNAA09G04570D PROTEIN"/>
    <property type="match status" value="1"/>
</dbReference>
<dbReference type="EMBL" id="OX465084">
    <property type="protein sequence ID" value="CAI9298637.1"/>
    <property type="molecule type" value="Genomic_DNA"/>
</dbReference>
<proteinExistence type="predicted"/>
<accession>A0AA35ZVJ8</accession>
<keyword evidence="3" id="KW-1185">Reference proteome</keyword>